<evidence type="ECO:0000259" key="6">
    <source>
        <dbReference type="Pfam" id="PF04542"/>
    </source>
</evidence>
<dbReference type="Pfam" id="PF04542">
    <property type="entry name" value="Sigma70_r2"/>
    <property type="match status" value="1"/>
</dbReference>
<organism evidence="7 8">
    <name type="scientific">Micromonospora humi</name>
    <dbReference type="NCBI Taxonomy" id="745366"/>
    <lineage>
        <taxon>Bacteria</taxon>
        <taxon>Bacillati</taxon>
        <taxon>Actinomycetota</taxon>
        <taxon>Actinomycetes</taxon>
        <taxon>Micromonosporales</taxon>
        <taxon>Micromonosporaceae</taxon>
        <taxon>Micromonospora</taxon>
    </lineage>
</organism>
<dbReference type="InterPro" id="IPR013325">
    <property type="entry name" value="RNA_pol_sigma_r2"/>
</dbReference>
<dbReference type="PANTHER" id="PTHR43133">
    <property type="entry name" value="RNA POLYMERASE ECF-TYPE SIGMA FACTO"/>
    <property type="match status" value="1"/>
</dbReference>
<keyword evidence="3" id="KW-0804">Transcription</keyword>
<keyword evidence="1" id="KW-0805">Transcription regulation</keyword>
<evidence type="ECO:0000256" key="4">
    <source>
        <dbReference type="SAM" id="MobiDB-lite"/>
    </source>
</evidence>
<dbReference type="GO" id="GO:0016987">
    <property type="term" value="F:sigma factor activity"/>
    <property type="evidence" value="ECO:0007669"/>
    <property type="project" value="UniProtKB-KW"/>
</dbReference>
<dbReference type="Proteomes" id="UP000199360">
    <property type="component" value="Unassembled WGS sequence"/>
</dbReference>
<feature type="transmembrane region" description="Helical" evidence="5">
    <location>
        <begin position="424"/>
        <end position="442"/>
    </location>
</feature>
<dbReference type="EMBL" id="FMDM01000004">
    <property type="protein sequence ID" value="SCG53362.1"/>
    <property type="molecule type" value="Genomic_DNA"/>
</dbReference>
<dbReference type="PANTHER" id="PTHR43133:SF46">
    <property type="entry name" value="RNA POLYMERASE SIGMA-70 FACTOR ECF SUBFAMILY"/>
    <property type="match status" value="1"/>
</dbReference>
<feature type="transmembrane region" description="Helical" evidence="5">
    <location>
        <begin position="394"/>
        <end position="412"/>
    </location>
</feature>
<keyword evidence="5" id="KW-0472">Membrane</keyword>
<feature type="transmembrane region" description="Helical" evidence="5">
    <location>
        <begin position="270"/>
        <end position="295"/>
    </location>
</feature>
<dbReference type="InterPro" id="IPR007627">
    <property type="entry name" value="RNA_pol_sigma70_r2"/>
</dbReference>
<evidence type="ECO:0000256" key="3">
    <source>
        <dbReference type="ARBA" id="ARBA00023163"/>
    </source>
</evidence>
<feature type="region of interest" description="Disordered" evidence="4">
    <location>
        <begin position="140"/>
        <end position="186"/>
    </location>
</feature>
<keyword evidence="7" id="KW-0240">DNA-directed RNA polymerase</keyword>
<keyword evidence="8" id="KW-1185">Reference proteome</keyword>
<feature type="transmembrane region" description="Helical" evidence="5">
    <location>
        <begin position="301"/>
        <end position="320"/>
    </location>
</feature>
<dbReference type="GO" id="GO:0006352">
    <property type="term" value="P:DNA-templated transcription initiation"/>
    <property type="evidence" value="ECO:0007669"/>
    <property type="project" value="InterPro"/>
</dbReference>
<evidence type="ECO:0000313" key="7">
    <source>
        <dbReference type="EMBL" id="SCG53362.1"/>
    </source>
</evidence>
<dbReference type="STRING" id="745366.GA0070213_104461"/>
<name>A0A1C5I4Q9_9ACTN</name>
<reference evidence="8" key="1">
    <citation type="submission" date="2016-06" db="EMBL/GenBank/DDBJ databases">
        <authorList>
            <person name="Varghese N."/>
            <person name="Submissions Spin"/>
        </authorList>
    </citation>
    <scope>NUCLEOTIDE SEQUENCE [LARGE SCALE GENOMIC DNA]</scope>
    <source>
        <strain evidence="8">DSM 45647</strain>
    </source>
</reference>
<accession>A0A1C5I4Q9</accession>
<feature type="domain" description="RNA polymerase sigma-70 region 2" evidence="6">
    <location>
        <begin position="24"/>
        <end position="101"/>
    </location>
</feature>
<keyword evidence="2" id="KW-0731">Sigma factor</keyword>
<proteinExistence type="predicted"/>
<evidence type="ECO:0000256" key="1">
    <source>
        <dbReference type="ARBA" id="ARBA00023015"/>
    </source>
</evidence>
<protein>
    <submittedName>
        <fullName evidence="7">DNA-directed RNA polymerase specialized sigma subunit, sigma24 family</fullName>
    </submittedName>
</protein>
<evidence type="ECO:0000313" key="8">
    <source>
        <dbReference type="Proteomes" id="UP000199360"/>
    </source>
</evidence>
<feature type="transmembrane region" description="Helical" evidence="5">
    <location>
        <begin position="367"/>
        <end position="387"/>
    </location>
</feature>
<keyword evidence="5" id="KW-0812">Transmembrane</keyword>
<dbReference type="GO" id="GO:0000428">
    <property type="term" value="C:DNA-directed RNA polymerase complex"/>
    <property type="evidence" value="ECO:0007669"/>
    <property type="project" value="UniProtKB-KW"/>
</dbReference>
<feature type="transmembrane region" description="Helical" evidence="5">
    <location>
        <begin position="341"/>
        <end position="361"/>
    </location>
</feature>
<dbReference type="SUPFAM" id="SSF88946">
    <property type="entry name" value="Sigma2 domain of RNA polymerase sigma factors"/>
    <property type="match status" value="1"/>
</dbReference>
<dbReference type="Gene3D" id="1.10.1740.10">
    <property type="match status" value="1"/>
</dbReference>
<evidence type="ECO:0000256" key="5">
    <source>
        <dbReference type="SAM" id="Phobius"/>
    </source>
</evidence>
<dbReference type="InterPro" id="IPR039425">
    <property type="entry name" value="RNA_pol_sigma-70-like"/>
</dbReference>
<feature type="compositionally biased region" description="Basic residues" evidence="4">
    <location>
        <begin position="141"/>
        <end position="152"/>
    </location>
</feature>
<keyword evidence="5" id="KW-1133">Transmembrane helix</keyword>
<gene>
    <name evidence="7" type="ORF">GA0070213_104461</name>
</gene>
<dbReference type="AlphaFoldDB" id="A0A1C5I4Q9"/>
<sequence>MDAADEGDLVRRVARGDRRAFDELYRRTAPWLEVRLRRRCADPDVVAEVLQDTYLAVWRTAGSFAGTRNRNGGGSPGSAVGWLWTIAAHRLVDAFRRRARTARVPQVPLMPSTAPAAEDEVMAARVGQELEQALLVLPPRGPRRAAGHRPRRPLVAGGVGAAGRPGEHRQVPRTSGPGRPAGGAVVSTHPSLTQIERYAAGDPGLDEPAVWAIEVHLEDCADCRARLAGSTTPDTRAVIERVAAALDRELAATPAPAARSRSWSVLRHRWFVGTLLPWLAMTAVALACAALLGVLWTGMPALVLLVAPLAPLPGVAVAWHRRADPAWELVAATPAAGLTMLLRRTAAVLAVVVPALALAGAGAGVSLALMLLPCLAFAVAALLLGTLVGVRRAAIGLITAWTLVVIAPSLAAARLPVVLAAESAPGWALATALLTVAALLRADGFRRLAQHD</sequence>
<evidence type="ECO:0000256" key="2">
    <source>
        <dbReference type="ARBA" id="ARBA00023082"/>
    </source>
</evidence>